<accession>A0A9X2HKI6</accession>
<protein>
    <submittedName>
        <fullName evidence="1">DUF1810 domain-containing protein</fullName>
    </submittedName>
</protein>
<evidence type="ECO:0000313" key="2">
    <source>
        <dbReference type="Proteomes" id="UP001139451"/>
    </source>
</evidence>
<name>A0A9X2HKI6_9SPHN</name>
<gene>
    <name evidence="1" type="ORF">M9978_07855</name>
</gene>
<dbReference type="Proteomes" id="UP001139451">
    <property type="component" value="Unassembled WGS sequence"/>
</dbReference>
<proteinExistence type="predicted"/>
<dbReference type="PIRSF" id="PIRSF008546">
    <property type="entry name" value="UCP008546"/>
    <property type="match status" value="1"/>
</dbReference>
<reference evidence="1" key="1">
    <citation type="submission" date="2022-05" db="EMBL/GenBank/DDBJ databases">
        <title>Sphingomonas sp. strain MG17 Genome sequencing and assembly.</title>
        <authorList>
            <person name="Kim I."/>
        </authorList>
    </citation>
    <scope>NUCLEOTIDE SEQUENCE</scope>
    <source>
        <strain evidence="1">MG17</strain>
    </source>
</reference>
<dbReference type="AlphaFoldDB" id="A0A9X2HKI6"/>
<comment type="caution">
    <text evidence="1">The sequence shown here is derived from an EMBL/GenBank/DDBJ whole genome shotgun (WGS) entry which is preliminary data.</text>
</comment>
<keyword evidence="2" id="KW-1185">Reference proteome</keyword>
<dbReference type="RefSeq" id="WP_254292462.1">
    <property type="nucleotide sequence ID" value="NZ_JAMLDX010000004.1"/>
</dbReference>
<dbReference type="InterPro" id="IPR014937">
    <property type="entry name" value="DUF1810"/>
</dbReference>
<dbReference type="Gene3D" id="1.25.40.380">
    <property type="entry name" value="Protein of unknown function DUF1810"/>
    <property type="match status" value="1"/>
</dbReference>
<dbReference type="SUPFAM" id="SSF140736">
    <property type="entry name" value="Rv1873-like"/>
    <property type="match status" value="1"/>
</dbReference>
<dbReference type="Pfam" id="PF08837">
    <property type="entry name" value="DUF1810"/>
    <property type="match status" value="1"/>
</dbReference>
<dbReference type="InterPro" id="IPR036287">
    <property type="entry name" value="Rv1873-like_sf"/>
</dbReference>
<organism evidence="1 2">
    <name type="scientific">Sphingomonas tagetis</name>
    <dbReference type="NCBI Taxonomy" id="2949092"/>
    <lineage>
        <taxon>Bacteria</taxon>
        <taxon>Pseudomonadati</taxon>
        <taxon>Pseudomonadota</taxon>
        <taxon>Alphaproteobacteria</taxon>
        <taxon>Sphingomonadales</taxon>
        <taxon>Sphingomonadaceae</taxon>
        <taxon>Sphingomonas</taxon>
    </lineage>
</organism>
<sequence>MDEFNLSRFIEAQADSYAAALAEIQRGAKRSHWMWFIFPQLAALGRSTTAKFFGLGGLAEARAYLAHPILGARYLECVSALQDLATSDPVAVFGEVDAMKLRSSLTLFEAARPMLLLGAALDRWFAGVEDPETLALLQRARPSAAA</sequence>
<evidence type="ECO:0000313" key="1">
    <source>
        <dbReference type="EMBL" id="MCP3730341.1"/>
    </source>
</evidence>
<dbReference type="EMBL" id="JAMLDX010000004">
    <property type="protein sequence ID" value="MCP3730341.1"/>
    <property type="molecule type" value="Genomic_DNA"/>
</dbReference>